<proteinExistence type="predicted"/>
<dbReference type="InterPro" id="IPR058006">
    <property type="entry name" value="1.05"/>
</dbReference>
<dbReference type="EMBL" id="SDPT01000001">
    <property type="protein sequence ID" value="RXZ34816.1"/>
    <property type="molecule type" value="Genomic_DNA"/>
</dbReference>
<comment type="caution">
    <text evidence="1">The sequence shown here is derived from an EMBL/GenBank/DDBJ whole genome shotgun (WGS) entry which is preliminary data.</text>
</comment>
<dbReference type="Pfam" id="PF25755">
    <property type="entry name" value="Phage_T3_1_05"/>
    <property type="match status" value="1"/>
</dbReference>
<dbReference type="Proteomes" id="UP000292347">
    <property type="component" value="Unassembled WGS sequence"/>
</dbReference>
<gene>
    <name evidence="1" type="ORF">EO081_03925</name>
</gene>
<sequence length="79" mass="8475">MSATRIRFPTMWANGAGGEACGIADFKLGKGPCGLTVSRLDYEVADGCLHILQQHADGPPKRFVYPLTTITGRIEADLP</sequence>
<keyword evidence="2" id="KW-1185">Reference proteome</keyword>
<organism evidence="1 2">
    <name type="scientific">Sphingomonas desiccabilis</name>
    <dbReference type="NCBI Taxonomy" id="429134"/>
    <lineage>
        <taxon>Bacteria</taxon>
        <taxon>Pseudomonadati</taxon>
        <taxon>Pseudomonadota</taxon>
        <taxon>Alphaproteobacteria</taxon>
        <taxon>Sphingomonadales</taxon>
        <taxon>Sphingomonadaceae</taxon>
        <taxon>Sphingomonas</taxon>
    </lineage>
</organism>
<dbReference type="RefSeq" id="WP_129340598.1">
    <property type="nucleotide sequence ID" value="NZ_JACIDD010000001.1"/>
</dbReference>
<accession>A0A4Q2IWK1</accession>
<evidence type="ECO:0000313" key="1">
    <source>
        <dbReference type="EMBL" id="RXZ34816.1"/>
    </source>
</evidence>
<dbReference type="OrthoDB" id="9972491at2"/>
<reference evidence="1 2" key="1">
    <citation type="submission" date="2019-01" db="EMBL/GenBank/DDBJ databases">
        <title>Sphingomonas mucosissima sp. nov. and Sphingomonas desiccabilis sp. nov., from biological soil crusts in the Colorado Plateau, USA.</title>
        <authorList>
            <person name="Zhu D."/>
        </authorList>
    </citation>
    <scope>NUCLEOTIDE SEQUENCE [LARGE SCALE GENOMIC DNA]</scope>
    <source>
        <strain evidence="1 2">CP1D</strain>
    </source>
</reference>
<protein>
    <submittedName>
        <fullName evidence="1">Uncharacterized protein</fullName>
    </submittedName>
</protein>
<name>A0A4Q2IWK1_9SPHN</name>
<dbReference type="AlphaFoldDB" id="A0A4Q2IWK1"/>
<evidence type="ECO:0000313" key="2">
    <source>
        <dbReference type="Proteomes" id="UP000292347"/>
    </source>
</evidence>